<feature type="compositionally biased region" description="Polar residues" evidence="1">
    <location>
        <begin position="272"/>
        <end position="287"/>
    </location>
</feature>
<proteinExistence type="predicted"/>
<reference evidence="2 3" key="1">
    <citation type="submission" date="2018-09" db="EMBL/GenBank/DDBJ databases">
        <title>Genomic investigation of the strawberry pathogen Phytophthora fragariae indicates pathogenicity is determined by transcriptional variation in three key races.</title>
        <authorList>
            <person name="Adams T.M."/>
            <person name="Armitage A.D."/>
            <person name="Sobczyk M.K."/>
            <person name="Bates H.J."/>
            <person name="Dunwell J.M."/>
            <person name="Nellist C.F."/>
            <person name="Harrison R.J."/>
        </authorList>
    </citation>
    <scope>NUCLEOTIDE SEQUENCE [LARGE SCALE GENOMIC DNA]</scope>
    <source>
        <strain evidence="2 3">NOV-77</strain>
    </source>
</reference>
<accession>A0A6G0RWM4</accession>
<feature type="region of interest" description="Disordered" evidence="1">
    <location>
        <begin position="188"/>
        <end position="230"/>
    </location>
</feature>
<feature type="compositionally biased region" description="Basic residues" evidence="1">
    <location>
        <begin position="486"/>
        <end position="502"/>
    </location>
</feature>
<gene>
    <name evidence="2" type="ORF">PF008_g9950</name>
</gene>
<feature type="region of interest" description="Disordered" evidence="1">
    <location>
        <begin position="477"/>
        <end position="509"/>
    </location>
</feature>
<dbReference type="EMBL" id="QXFY01000490">
    <property type="protein sequence ID" value="KAE9342877.1"/>
    <property type="molecule type" value="Genomic_DNA"/>
</dbReference>
<feature type="region of interest" description="Disordered" evidence="1">
    <location>
        <begin position="556"/>
        <end position="587"/>
    </location>
</feature>
<dbReference type="AlphaFoldDB" id="A0A6G0RWM4"/>
<protein>
    <submittedName>
        <fullName evidence="2">Uncharacterized protein</fullName>
    </submittedName>
</protein>
<feature type="compositionally biased region" description="Basic and acidic residues" evidence="1">
    <location>
        <begin position="289"/>
        <end position="300"/>
    </location>
</feature>
<organism evidence="2 3">
    <name type="scientific">Phytophthora fragariae</name>
    <dbReference type="NCBI Taxonomy" id="53985"/>
    <lineage>
        <taxon>Eukaryota</taxon>
        <taxon>Sar</taxon>
        <taxon>Stramenopiles</taxon>
        <taxon>Oomycota</taxon>
        <taxon>Peronosporomycetes</taxon>
        <taxon>Peronosporales</taxon>
        <taxon>Peronosporaceae</taxon>
        <taxon>Phytophthora</taxon>
    </lineage>
</organism>
<feature type="compositionally biased region" description="Basic and acidic residues" evidence="1">
    <location>
        <begin position="256"/>
        <end position="265"/>
    </location>
</feature>
<evidence type="ECO:0000256" key="1">
    <source>
        <dbReference type="SAM" id="MobiDB-lite"/>
    </source>
</evidence>
<feature type="compositionally biased region" description="Basic and acidic residues" evidence="1">
    <location>
        <begin position="104"/>
        <end position="122"/>
    </location>
</feature>
<evidence type="ECO:0000313" key="2">
    <source>
        <dbReference type="EMBL" id="KAE9342877.1"/>
    </source>
</evidence>
<dbReference type="Proteomes" id="UP000486351">
    <property type="component" value="Unassembled WGS sequence"/>
</dbReference>
<feature type="compositionally biased region" description="Polar residues" evidence="1">
    <location>
        <begin position="558"/>
        <end position="567"/>
    </location>
</feature>
<feature type="region of interest" description="Disordered" evidence="1">
    <location>
        <begin position="60"/>
        <end position="122"/>
    </location>
</feature>
<sequence length="613" mass="69659">MSCSLIEAKFQVLDRTIKMMSKSKSLRTPRVASSEQLREIVETQKPTALLPTLKPIRGAVVTRSQQSHVNPRKTSRSQPNTSRDEKSERPGITAGRPPPRPSTGRRDNHECSTEYVPDKWVDPKQQRTEQLLQDTWHEIESAINWSRALDSPSREGLRSRLLDESVHHQHQERDLDVSVNIAQDQAQYSDNQTYEDSDSSSTAVHDAMPPPKRPLTSTGLQPKKSKAHLNVRCRSASFNSSDYQSRNWFVPSVSEDSQRATEPKRKVPRQHSVITSRNYLKQQSRNNPRAKEQPKPKPNEVEIAGESITKRQARAPKVDEPANECPLPVSKADDISFYMLELRLVHPEPLTEWRFQATFTDTSVIPCRTVILDDLTVDEDNFLLFDASQTANFPVPSRYFNPFVYFPGLRQPSDLYGHVLRIMVTSIKPVTRIVINTSVQFTRTPDEAVVEPSADSIRKHSETVASQEASLLKVLTRRNSSTTSIARRRRKKTPKGKPRVKQLKPDLESYHDASTASLAMDQCSPWSARDQDDPNSTDTPTSSMLEQMFKLQLEESRISSPNASPRNGPTAENLGKSPRLPMTTIDKKKMQLQHMRASMRREMLREEQIDGNM</sequence>
<feature type="region of interest" description="Disordered" evidence="1">
    <location>
        <begin position="252"/>
        <end position="325"/>
    </location>
</feature>
<comment type="caution">
    <text evidence="2">The sequence shown here is derived from an EMBL/GenBank/DDBJ whole genome shotgun (WGS) entry which is preliminary data.</text>
</comment>
<evidence type="ECO:0000313" key="3">
    <source>
        <dbReference type="Proteomes" id="UP000486351"/>
    </source>
</evidence>
<name>A0A6G0RWM4_9STRA</name>